<accession>A0A378K9E7</accession>
<proteinExistence type="predicted"/>
<dbReference type="Proteomes" id="UP000254794">
    <property type="component" value="Unassembled WGS sequence"/>
</dbReference>
<evidence type="ECO:0000313" key="2">
    <source>
        <dbReference type="Proteomes" id="UP000254794"/>
    </source>
</evidence>
<reference evidence="1 2" key="1">
    <citation type="submission" date="2018-06" db="EMBL/GenBank/DDBJ databases">
        <authorList>
            <consortium name="Pathogen Informatics"/>
            <person name="Doyle S."/>
        </authorList>
    </citation>
    <scope>NUCLEOTIDE SEQUENCE [LARGE SCALE GENOMIC DNA]</scope>
    <source>
        <strain evidence="1 2">NCTC13316</strain>
    </source>
</reference>
<sequence>MKEKIIKKIVQKKLLKTSRGWCGPGTCIGA</sequence>
<evidence type="ECO:0000313" key="1">
    <source>
        <dbReference type="EMBL" id="STX81337.1"/>
    </source>
</evidence>
<organism evidence="1 2">
    <name type="scientific">Legionella busanensis</name>
    <dbReference type="NCBI Taxonomy" id="190655"/>
    <lineage>
        <taxon>Bacteria</taxon>
        <taxon>Pseudomonadati</taxon>
        <taxon>Pseudomonadota</taxon>
        <taxon>Gammaproteobacteria</taxon>
        <taxon>Legionellales</taxon>
        <taxon>Legionellaceae</taxon>
        <taxon>Legionella</taxon>
    </lineage>
</organism>
<gene>
    <name evidence="1" type="ORF">NCTC13316_03206</name>
</gene>
<keyword evidence="2" id="KW-1185">Reference proteome</keyword>
<protein>
    <submittedName>
        <fullName evidence="1">Uncharacterized protein</fullName>
    </submittedName>
</protein>
<dbReference type="EMBL" id="UGOD01000003">
    <property type="protein sequence ID" value="STX81337.1"/>
    <property type="molecule type" value="Genomic_DNA"/>
</dbReference>
<name>A0A378K9E7_9GAMM</name>
<dbReference type="AlphaFoldDB" id="A0A378K9E7"/>